<evidence type="ECO:0000313" key="2">
    <source>
        <dbReference type="Proteomes" id="UP000318538"/>
    </source>
</evidence>
<evidence type="ECO:0000313" key="1">
    <source>
        <dbReference type="EMBL" id="QDT07737.1"/>
    </source>
</evidence>
<dbReference type="GO" id="GO:0016887">
    <property type="term" value="F:ATP hydrolysis activity"/>
    <property type="evidence" value="ECO:0007669"/>
    <property type="project" value="TreeGrafter"/>
</dbReference>
<dbReference type="PANTHER" id="PTHR31285">
    <property type="entry name" value="NICOTINAMIDE MONONUCLEOTIDE ADENYLYLTRANSFERASE"/>
    <property type="match status" value="1"/>
</dbReference>
<keyword evidence="2" id="KW-1185">Reference proteome</keyword>
<dbReference type="InterPro" id="IPR036653">
    <property type="entry name" value="CinA-like_C"/>
</dbReference>
<sequence length="178" mass="18990">MLNSMDDPEAADAVNCLARLVQSDWRIALVVTGGGSGAVTQCFRRPQASVNFVEAVIPYSRKSLEDYLGRPPIAGSASPETATQAAMVAHDRATRLGSGDIQDAVGISLLAVLPTQPRRDDQTHRICVSMQAAGGSANWMTEIDDGSMTRQDAEQMADRMFWTAIEHLLSPSVGSGLS</sequence>
<dbReference type="GO" id="GO:0000309">
    <property type="term" value="F:nicotinamide-nucleotide adenylyltransferase activity"/>
    <property type="evidence" value="ECO:0007669"/>
    <property type="project" value="TreeGrafter"/>
</dbReference>
<dbReference type="Gene3D" id="3.90.950.20">
    <property type="entry name" value="CinA-like"/>
    <property type="match status" value="1"/>
</dbReference>
<dbReference type="KEGG" id="rlc:K227x_61650"/>
<dbReference type="GO" id="GO:0005737">
    <property type="term" value="C:cytoplasm"/>
    <property type="evidence" value="ECO:0007669"/>
    <property type="project" value="TreeGrafter"/>
</dbReference>
<reference evidence="1 2" key="1">
    <citation type="submission" date="2019-02" db="EMBL/GenBank/DDBJ databases">
        <title>Deep-cultivation of Planctomycetes and their phenomic and genomic characterization uncovers novel biology.</title>
        <authorList>
            <person name="Wiegand S."/>
            <person name="Jogler M."/>
            <person name="Boedeker C."/>
            <person name="Pinto D."/>
            <person name="Vollmers J."/>
            <person name="Rivas-Marin E."/>
            <person name="Kohn T."/>
            <person name="Peeters S.H."/>
            <person name="Heuer A."/>
            <person name="Rast P."/>
            <person name="Oberbeckmann S."/>
            <person name="Bunk B."/>
            <person name="Jeske O."/>
            <person name="Meyerdierks A."/>
            <person name="Storesund J.E."/>
            <person name="Kallscheuer N."/>
            <person name="Luecker S."/>
            <person name="Lage O.M."/>
            <person name="Pohl T."/>
            <person name="Merkel B.J."/>
            <person name="Hornburger P."/>
            <person name="Mueller R.-W."/>
            <person name="Bruemmer F."/>
            <person name="Labrenz M."/>
            <person name="Spormann A.M."/>
            <person name="Op den Camp H."/>
            <person name="Overmann J."/>
            <person name="Amann R."/>
            <person name="Jetten M.S.M."/>
            <person name="Mascher T."/>
            <person name="Medema M.H."/>
            <person name="Devos D.P."/>
            <person name="Kaster A.-K."/>
            <person name="Ovreas L."/>
            <person name="Rohde M."/>
            <person name="Galperin M.Y."/>
            <person name="Jogler C."/>
        </authorList>
    </citation>
    <scope>NUCLEOTIDE SEQUENCE [LARGE SCALE GENOMIC DNA]</scope>
    <source>
        <strain evidence="1 2">K22_7</strain>
    </source>
</reference>
<dbReference type="AlphaFoldDB" id="A0A517NKR7"/>
<dbReference type="OrthoDB" id="156876at2"/>
<dbReference type="Proteomes" id="UP000318538">
    <property type="component" value="Chromosome"/>
</dbReference>
<protein>
    <recommendedName>
        <fullName evidence="3">CinA C-terminal domain-containing protein</fullName>
    </recommendedName>
</protein>
<gene>
    <name evidence="1" type="ORF">K227x_61650</name>
</gene>
<evidence type="ECO:0008006" key="3">
    <source>
        <dbReference type="Google" id="ProtNLM"/>
    </source>
</evidence>
<accession>A0A517NKR7</accession>
<organism evidence="1 2">
    <name type="scientific">Rubripirellula lacrimiformis</name>
    <dbReference type="NCBI Taxonomy" id="1930273"/>
    <lineage>
        <taxon>Bacteria</taxon>
        <taxon>Pseudomonadati</taxon>
        <taxon>Planctomycetota</taxon>
        <taxon>Planctomycetia</taxon>
        <taxon>Pirellulales</taxon>
        <taxon>Pirellulaceae</taxon>
        <taxon>Rubripirellula</taxon>
    </lineage>
</organism>
<dbReference type="PANTHER" id="PTHR31285:SF0">
    <property type="entry name" value="NICOTINAMIDE MONONUCLEOTIDE ADENYLYLTRANSFERASE"/>
    <property type="match status" value="1"/>
</dbReference>
<name>A0A517NKR7_9BACT</name>
<dbReference type="RefSeq" id="WP_145176122.1">
    <property type="nucleotide sequence ID" value="NZ_CP036525.1"/>
</dbReference>
<proteinExistence type="predicted"/>
<dbReference type="EMBL" id="CP036525">
    <property type="protein sequence ID" value="QDT07737.1"/>
    <property type="molecule type" value="Genomic_DNA"/>
</dbReference>